<dbReference type="InterPro" id="IPR015410">
    <property type="entry name" value="DUF1985"/>
</dbReference>
<feature type="region of interest" description="Disordered" evidence="4">
    <location>
        <begin position="875"/>
        <end position="896"/>
    </location>
</feature>
<sequence length="1365" mass="150650">MAAGYRSCSITTRICQRFQSEVSQRGLVLAHQNRIYNRVRSGVMQRGLDVAPRLEDSDDDSARGDAAGHESRTLKSQNIIEVGAGYGSEVPKSLHDYPGRHDITIAEVAAMVAGDKEMPPTRKLKLCLIIIVDRVLLATNQEPKPSVKHVKRLEKHDRFLSFQWGRESFWWTISSMIPPAKVIGKCDDPNGVFCRKLLQETKVLAGFPWALQLWAFEAIPSLIARLGGNDEQALLTYDGEKLPQHTGLGLVDVLHAEHDPKLTVQPMYEPGGDKEDGWGEFDCEILDRKVAYMVGFVKAGHKFRKGEWVGGDAEEPIYNHEEATKDKKRKPSRGPSREQEGPALKQRRLSRFFSRKVPGGGHDVAELQAKVEQLSKGFASLEKVVGKQTRLLKKLVAKRKSKFSTSKLSGLELKRREGRRGGTGPKKLFDGSPPVGSDCSSNEDGDDRMKDTAPLQDGPGLEGMEPELVADPPCKKEQDVVPLEAVYTRVWTKRGVVANAHPLSYVKQDDDVGSLRGDDGDGGGIGTEVDFGELNKLVGVITRDALITSPVQKVCEDHTSGKEPESKEKSAAEEKGDVGETEVEKVTIHQEKDEAIEEEAVKEGRFKEKEGGALQGIEDVGGGEGLVNVSDEEKGDVAGTKCEVAAADGVEGGNEDESAEDKILAREETMVELSDSSPCLRSEKHKPVEKEADLAALLLAKERFTMDKLVPEVEDTDYAFFESVLVANPKVLHLNAGGYNLENQFFLDLAALRKWVSTEHMEALIDYVGVRRDERLRQRRCIFLKPWFVAHLHGKARSFNAAKLNKGRVVGDGRLSSFLTKEGKRWGEDVDTLYTPMIWDGNHWVGLCISLTDWRVLVLDPNPKLKDMGAVRGFSDEDGDDRMKDTAPLQDGPGLEGMEPELVADPSGKKEQDVVPLEAVYTGGVDKEGTMIFFGSGSNTFYVTEDEVLNNKALCGEGVVANAHPLSYVKQDDDVGSLRGDDGDGGGIGTEVDFGELNKLVGVITRDALITSPVQKVCEDQTSGKEPESKEKSAAEENGDVGETEVEKVTIHQEKDEAVEEEAVKEGRFKEKEDGGVEDVGGSEGLVNVADEEKGDVAGTTCEVAAANGVEGGNEDESAEDKMLAREETMVELSDSSPCPRSEKHKPVEKEADLAALLLAKERFTMDKLVPEVEDPDYAFFESVLVPNLKVLHLNARGYNLENQFFLDLAAPRKWVSTEHMEALIDYVGVRHDERLRQRRCIFLKPWSVAHLQGKARSFNAAKFNKGRVVGDGRLSSFLTKEGKRWGENVDTLYTPMIWDGNHWVGLCISLTDWRVLVLDPNPKLKDMGVVRGLLDSVAQMLPKQFAIDLYKDWVVPLYIGDEMN</sequence>
<feature type="compositionally biased region" description="Basic and acidic residues" evidence="4">
    <location>
        <begin position="1017"/>
        <end position="1035"/>
    </location>
</feature>
<evidence type="ECO:0000313" key="7">
    <source>
        <dbReference type="Proteomes" id="UP000712600"/>
    </source>
</evidence>
<feature type="compositionally biased region" description="Basic and acidic residues" evidence="4">
    <location>
        <begin position="1045"/>
        <end position="1075"/>
    </location>
</feature>
<feature type="region of interest" description="Disordered" evidence="4">
    <location>
        <begin position="1016"/>
        <end position="1083"/>
    </location>
</feature>
<dbReference type="InterPro" id="IPR003653">
    <property type="entry name" value="Peptidase_C48_C"/>
</dbReference>
<dbReference type="Gene3D" id="3.40.395.10">
    <property type="entry name" value="Adenoviral Proteinase, Chain A"/>
    <property type="match status" value="2"/>
</dbReference>
<feature type="region of interest" description="Disordered" evidence="4">
    <location>
        <begin position="318"/>
        <end position="350"/>
    </location>
</feature>
<evidence type="ECO:0000256" key="4">
    <source>
        <dbReference type="SAM" id="MobiDB-lite"/>
    </source>
</evidence>
<comment type="similarity">
    <text evidence="1">Belongs to the peptidase C48 family.</text>
</comment>
<accession>A0A8S9QZT6</accession>
<protein>
    <recommendedName>
        <fullName evidence="5">Ubiquitin-like protease family profile domain-containing protein</fullName>
    </recommendedName>
</protein>
<feature type="region of interest" description="Disordered" evidence="4">
    <location>
        <begin position="52"/>
        <end position="72"/>
    </location>
</feature>
<evidence type="ECO:0000259" key="5">
    <source>
        <dbReference type="PROSITE" id="PS50600"/>
    </source>
</evidence>
<keyword evidence="2" id="KW-0645">Protease</keyword>
<dbReference type="PANTHER" id="PTHR48449">
    <property type="entry name" value="DUF1985 DOMAIN-CONTAINING PROTEIN"/>
    <property type="match status" value="1"/>
</dbReference>
<reference evidence="6" key="1">
    <citation type="submission" date="2019-12" db="EMBL/GenBank/DDBJ databases">
        <title>Genome sequencing and annotation of Brassica cretica.</title>
        <authorList>
            <person name="Studholme D.J."/>
            <person name="Sarris P."/>
        </authorList>
    </citation>
    <scope>NUCLEOTIDE SEQUENCE</scope>
    <source>
        <strain evidence="6">PFS-109/04</strain>
        <tissue evidence="6">Leaf</tissue>
    </source>
</reference>
<comment type="caution">
    <text evidence="6">The sequence shown here is derived from an EMBL/GenBank/DDBJ whole genome shotgun (WGS) entry which is preliminary data.</text>
</comment>
<dbReference type="PANTHER" id="PTHR48449:SF1">
    <property type="entry name" value="DUF1985 DOMAIN-CONTAINING PROTEIN"/>
    <property type="match status" value="1"/>
</dbReference>
<feature type="region of interest" description="Disordered" evidence="4">
    <location>
        <begin position="553"/>
        <end position="623"/>
    </location>
</feature>
<name>A0A8S9QZT6_BRACR</name>
<dbReference type="Pfam" id="PF09331">
    <property type="entry name" value="DUF1985"/>
    <property type="match status" value="1"/>
</dbReference>
<proteinExistence type="inferred from homology"/>
<dbReference type="SUPFAM" id="SSF54001">
    <property type="entry name" value="Cysteine proteinases"/>
    <property type="match status" value="2"/>
</dbReference>
<dbReference type="Proteomes" id="UP000712600">
    <property type="component" value="Unassembled WGS sequence"/>
</dbReference>
<keyword evidence="3" id="KW-0378">Hydrolase</keyword>
<dbReference type="GO" id="GO:0006508">
    <property type="term" value="P:proteolysis"/>
    <property type="evidence" value="ECO:0007669"/>
    <property type="project" value="UniProtKB-KW"/>
</dbReference>
<feature type="compositionally biased region" description="Basic and acidic residues" evidence="4">
    <location>
        <begin position="554"/>
        <end position="611"/>
    </location>
</feature>
<dbReference type="InterPro" id="IPR038765">
    <property type="entry name" value="Papain-like_cys_pep_sf"/>
</dbReference>
<evidence type="ECO:0000256" key="3">
    <source>
        <dbReference type="ARBA" id="ARBA00022801"/>
    </source>
</evidence>
<feature type="domain" description="Ubiquitin-like protease family profile" evidence="5">
    <location>
        <begin position="1199"/>
        <end position="1365"/>
    </location>
</feature>
<gene>
    <name evidence="6" type="ORF">F2Q69_00011380</name>
</gene>
<evidence type="ECO:0000256" key="1">
    <source>
        <dbReference type="ARBA" id="ARBA00005234"/>
    </source>
</evidence>
<dbReference type="EMBL" id="QGKX02000996">
    <property type="protein sequence ID" value="KAF3555610.1"/>
    <property type="molecule type" value="Genomic_DNA"/>
</dbReference>
<evidence type="ECO:0000313" key="6">
    <source>
        <dbReference type="EMBL" id="KAF3555610.1"/>
    </source>
</evidence>
<feature type="domain" description="Ubiquitin-like protease family profile" evidence="5">
    <location>
        <begin position="724"/>
        <end position="966"/>
    </location>
</feature>
<dbReference type="PROSITE" id="PS50600">
    <property type="entry name" value="ULP_PROTEASE"/>
    <property type="match status" value="2"/>
</dbReference>
<dbReference type="Pfam" id="PF02902">
    <property type="entry name" value="Peptidase_C48"/>
    <property type="match status" value="2"/>
</dbReference>
<organism evidence="6 7">
    <name type="scientific">Brassica cretica</name>
    <name type="common">Mustard</name>
    <dbReference type="NCBI Taxonomy" id="69181"/>
    <lineage>
        <taxon>Eukaryota</taxon>
        <taxon>Viridiplantae</taxon>
        <taxon>Streptophyta</taxon>
        <taxon>Embryophyta</taxon>
        <taxon>Tracheophyta</taxon>
        <taxon>Spermatophyta</taxon>
        <taxon>Magnoliopsida</taxon>
        <taxon>eudicotyledons</taxon>
        <taxon>Gunneridae</taxon>
        <taxon>Pentapetalae</taxon>
        <taxon>rosids</taxon>
        <taxon>malvids</taxon>
        <taxon>Brassicales</taxon>
        <taxon>Brassicaceae</taxon>
        <taxon>Brassiceae</taxon>
        <taxon>Brassica</taxon>
    </lineage>
</organism>
<feature type="region of interest" description="Disordered" evidence="4">
    <location>
        <begin position="407"/>
        <end position="461"/>
    </location>
</feature>
<evidence type="ECO:0000256" key="2">
    <source>
        <dbReference type="ARBA" id="ARBA00022670"/>
    </source>
</evidence>
<dbReference type="GO" id="GO:0008234">
    <property type="term" value="F:cysteine-type peptidase activity"/>
    <property type="evidence" value="ECO:0007669"/>
    <property type="project" value="InterPro"/>
</dbReference>